<dbReference type="PANTHER" id="PTHR24148">
    <property type="entry name" value="ANKYRIN REPEAT DOMAIN-CONTAINING PROTEIN 39 HOMOLOG-RELATED"/>
    <property type="match status" value="1"/>
</dbReference>
<reference evidence="2" key="1">
    <citation type="submission" date="2015-01" db="EMBL/GenBank/DDBJ databases">
        <authorList>
            <person name="Durling Mikael"/>
        </authorList>
    </citation>
    <scope>NUCLEOTIDE SEQUENCE</scope>
</reference>
<evidence type="ECO:0000259" key="1">
    <source>
        <dbReference type="Pfam" id="PF06985"/>
    </source>
</evidence>
<feature type="domain" description="Heterokaryon incompatibility" evidence="1">
    <location>
        <begin position="46"/>
        <end position="170"/>
    </location>
</feature>
<protein>
    <recommendedName>
        <fullName evidence="1">Heterokaryon incompatibility domain-containing protein</fullName>
    </recommendedName>
</protein>
<dbReference type="InterPro" id="IPR010730">
    <property type="entry name" value="HET"/>
</dbReference>
<proteinExistence type="predicted"/>
<accession>A0A0B7KDJ0</accession>
<dbReference type="EMBL" id="CDPU01000032">
    <property type="protein sequence ID" value="CEO52990.1"/>
    <property type="molecule type" value="Genomic_DNA"/>
</dbReference>
<dbReference type="Pfam" id="PF06985">
    <property type="entry name" value="HET"/>
    <property type="match status" value="1"/>
</dbReference>
<dbReference type="PANTHER" id="PTHR24148:SF64">
    <property type="entry name" value="HETEROKARYON INCOMPATIBILITY DOMAIN-CONTAINING PROTEIN"/>
    <property type="match status" value="1"/>
</dbReference>
<name>A0A0B7KDJ0_BIOOC</name>
<organism evidence="2">
    <name type="scientific">Bionectria ochroleuca</name>
    <name type="common">Gliocladium roseum</name>
    <dbReference type="NCBI Taxonomy" id="29856"/>
    <lineage>
        <taxon>Eukaryota</taxon>
        <taxon>Fungi</taxon>
        <taxon>Dikarya</taxon>
        <taxon>Ascomycota</taxon>
        <taxon>Pezizomycotina</taxon>
        <taxon>Sordariomycetes</taxon>
        <taxon>Hypocreomycetidae</taxon>
        <taxon>Hypocreales</taxon>
        <taxon>Bionectriaceae</taxon>
        <taxon>Clonostachys</taxon>
    </lineage>
</organism>
<sequence length="567" mass="65080">MAHLEPLDPKVDSIRILTLLPRVDNPNSKELFCKIENKTLASKPKYEALSHAWGPDQATDTIFVNGQKILIRPRLHDALRSLQAGKGRSLWVDALCINMEDTKERSDHVNIMSYIYSRATRVLAYLGPSHSAFTKTDMKEMGESYHYFSERNCQLISESIYWTRRWTIQELIQAKEIRFHLGKGHFTLDNRFNSLSNTSNTSWLDDHLERIENHRKYMHSHLQQLEVLLEMFKDLECEDTRDKIFSLLGVADDTAQGLIEADYDVDYYQLYASLIDYHQSASPLQCRSNLFRSSTYDPEPWRENWMGFDVSIERSVRIIAFSNLVQKTLDSAVSQTPIPDSLSLGDPITARGVIIGSVLSIGETYDDYVSSWESNKKWKALLESTYKKDKDLAKWRENDAAFYQEMLKWDHNEVAAIQSCDTTNSYGYREGQDDEHITREALESVGEDTQPRRFLGTKGLMGFLPPGAKEGDQICSFWEACFGVVIRKVSEDRWMIVGRATMSKESLTPAVTESVYHDALNYGTENTSYSSLLSKTGDKFWAKQKDLAYEALIFFKLDIPTLQKLTA</sequence>
<gene>
    <name evidence="2" type="ORF">BN869_000009048_1</name>
</gene>
<evidence type="ECO:0000313" key="2">
    <source>
        <dbReference type="EMBL" id="CEO52990.1"/>
    </source>
</evidence>
<dbReference type="AlphaFoldDB" id="A0A0B7KDJ0"/>
<dbReference type="InterPro" id="IPR052895">
    <property type="entry name" value="HetReg/Transcr_Mod"/>
</dbReference>